<dbReference type="PANTHER" id="PTHR33295">
    <property type="entry name" value="ATPASE"/>
    <property type="match status" value="1"/>
</dbReference>
<name>A0AAQ4CUN8_9CREN</name>
<accession>A0AAQ4CUN8</accession>
<dbReference type="InterPro" id="IPR041682">
    <property type="entry name" value="AAA_14"/>
</dbReference>
<dbReference type="Proteomes" id="UP001319921">
    <property type="component" value="Chromosome"/>
</dbReference>
<evidence type="ECO:0000313" key="2">
    <source>
        <dbReference type="EMBL" id="BDB99519.1"/>
    </source>
</evidence>
<keyword evidence="3" id="KW-1185">Reference proteome</keyword>
<dbReference type="EMBL" id="AP025226">
    <property type="protein sequence ID" value="BDB99519.1"/>
    <property type="molecule type" value="Genomic_DNA"/>
</dbReference>
<reference evidence="2 3" key="1">
    <citation type="journal article" date="2022" name="Microbiol. Resour. Announc.">
        <title>Complete Genome Sequence of the Hyperthermophilic and Acidophilic Archaeon Saccharolobus caldissimus Strain HS-3T.</title>
        <authorList>
            <person name="Sakai H.D."/>
            <person name="Kurosawa N."/>
        </authorList>
    </citation>
    <scope>NUCLEOTIDE SEQUENCE [LARGE SCALE GENOMIC DNA]</scope>
    <source>
        <strain evidence="2 3">JCM32116</strain>
    </source>
</reference>
<dbReference type="AlphaFoldDB" id="A0AAQ4CUN8"/>
<sequence>MEEGIIKSFIAEWLTNGLSKLFERELPLPLDKDYVITVTGERRSGKTYLLYQTMKSGLASFNEILYVDFQDYRLKGIGANDLDKVVLC</sequence>
<dbReference type="PANTHER" id="PTHR33295:SF8">
    <property type="entry name" value="AAA+ ATPASE DOMAIN-CONTAINING PROTEIN"/>
    <property type="match status" value="1"/>
</dbReference>
<protein>
    <recommendedName>
        <fullName evidence="1">AAA domain-containing protein</fullName>
    </recommendedName>
</protein>
<feature type="domain" description="AAA" evidence="1">
    <location>
        <begin position="34"/>
        <end position="81"/>
    </location>
</feature>
<dbReference type="Gene3D" id="3.40.50.300">
    <property type="entry name" value="P-loop containing nucleotide triphosphate hydrolases"/>
    <property type="match status" value="1"/>
</dbReference>
<dbReference type="InterPro" id="IPR027417">
    <property type="entry name" value="P-loop_NTPase"/>
</dbReference>
<dbReference type="GeneID" id="68867253"/>
<dbReference type="RefSeq" id="WP_229569863.1">
    <property type="nucleotide sequence ID" value="NZ_AP025226.1"/>
</dbReference>
<proteinExistence type="predicted"/>
<organism evidence="2 3">
    <name type="scientific">Saccharolobus caldissimus</name>
    <dbReference type="NCBI Taxonomy" id="1702097"/>
    <lineage>
        <taxon>Archaea</taxon>
        <taxon>Thermoproteota</taxon>
        <taxon>Thermoprotei</taxon>
        <taxon>Sulfolobales</taxon>
        <taxon>Sulfolobaceae</taxon>
        <taxon>Saccharolobus</taxon>
    </lineage>
</organism>
<gene>
    <name evidence="2" type="ORF">SACC_25360</name>
</gene>
<evidence type="ECO:0000259" key="1">
    <source>
        <dbReference type="Pfam" id="PF13173"/>
    </source>
</evidence>
<evidence type="ECO:0000313" key="3">
    <source>
        <dbReference type="Proteomes" id="UP001319921"/>
    </source>
</evidence>
<dbReference type="KEGG" id="scas:SACC_25360"/>
<dbReference type="Pfam" id="PF13173">
    <property type="entry name" value="AAA_14"/>
    <property type="match status" value="1"/>
</dbReference>